<sequence length="434" mass="48316" precursor="true">MRKLFVATMMIGLSAFCGPTASAADVEDGFTSLFNGIDMAGWVKRGGSAEYKVEDGSIVGTCAADTPGNTFLCSEKELGNFVLKLQYKFLEAGNSGIQFRSAARSEGDRQRVYGYQYEMRPAGDMTGRIYDEGRRGHKFGIIWLDARTPQDRLDAAQQSCQEADQKGEWNDVEIQCVGPSIKTWLNGKLVVDMFDSFSMKGFLGLQIHAGKSGSVAWRNIRVKDLGESKWESFFVKGDDGSYQLANAKFVLPEEWSFTQDGVLHGAHSKSQGKDGLVISTKNYDNFIARVTYRMRGGNSALYFRAEETSAPWVLRGFQNEIANNSKDSALWHTAGIVDGKKIPGRGWVVTNDELVEKVRNRDDQWNTTCTAAYGDRLVQTLNGFCTSDLVDEACEKTGKLGLQMHGGTDCEMFFKDFQVMPITDDMMKLIERTR</sequence>
<reference evidence="3 4" key="1">
    <citation type="submission" date="2019-02" db="EMBL/GenBank/DDBJ databases">
        <title>Deep-cultivation of Planctomycetes and their phenomic and genomic characterization uncovers novel biology.</title>
        <authorList>
            <person name="Wiegand S."/>
            <person name="Jogler M."/>
            <person name="Boedeker C."/>
            <person name="Pinto D."/>
            <person name="Vollmers J."/>
            <person name="Rivas-Marin E."/>
            <person name="Kohn T."/>
            <person name="Peeters S.H."/>
            <person name="Heuer A."/>
            <person name="Rast P."/>
            <person name="Oberbeckmann S."/>
            <person name="Bunk B."/>
            <person name="Jeske O."/>
            <person name="Meyerdierks A."/>
            <person name="Storesund J.E."/>
            <person name="Kallscheuer N."/>
            <person name="Luecker S."/>
            <person name="Lage O.M."/>
            <person name="Pohl T."/>
            <person name="Merkel B.J."/>
            <person name="Hornburger P."/>
            <person name="Mueller R.-W."/>
            <person name="Bruemmer F."/>
            <person name="Labrenz M."/>
            <person name="Spormann A.M."/>
            <person name="Op den Camp H."/>
            <person name="Overmann J."/>
            <person name="Amann R."/>
            <person name="Jetten M.S.M."/>
            <person name="Mascher T."/>
            <person name="Medema M.H."/>
            <person name="Devos D.P."/>
            <person name="Kaster A.-K."/>
            <person name="Ovreas L."/>
            <person name="Rohde M."/>
            <person name="Galperin M.Y."/>
            <person name="Jogler C."/>
        </authorList>
    </citation>
    <scope>NUCLEOTIDE SEQUENCE [LARGE SCALE GENOMIC DNA]</scope>
    <source>
        <strain evidence="3 4">K23_9</strain>
    </source>
</reference>
<keyword evidence="1" id="KW-0732">Signal</keyword>
<dbReference type="Pfam" id="PF06439">
    <property type="entry name" value="3keto-disac_hyd"/>
    <property type="match status" value="2"/>
</dbReference>
<dbReference type="Proteomes" id="UP000319817">
    <property type="component" value="Chromosome"/>
</dbReference>
<feature type="signal peptide" evidence="1">
    <location>
        <begin position="1"/>
        <end position="23"/>
    </location>
</feature>
<feature type="chain" id="PRO_5022201156" description="3-keto-alpha-glucoside-1,2-lyase/3-keto-2-hydroxy-glucal hydratase domain-containing protein" evidence="1">
    <location>
        <begin position="24"/>
        <end position="434"/>
    </location>
</feature>
<dbReference type="OrthoDB" id="9780017at2"/>
<gene>
    <name evidence="3" type="ORF">K239x_16280</name>
</gene>
<organism evidence="3 4">
    <name type="scientific">Stieleria marina</name>
    <dbReference type="NCBI Taxonomy" id="1930275"/>
    <lineage>
        <taxon>Bacteria</taxon>
        <taxon>Pseudomonadati</taxon>
        <taxon>Planctomycetota</taxon>
        <taxon>Planctomycetia</taxon>
        <taxon>Pirellulales</taxon>
        <taxon>Pirellulaceae</taxon>
        <taxon>Stieleria</taxon>
    </lineage>
</organism>
<feature type="domain" description="3-keto-alpha-glucoside-1,2-lyase/3-keto-2-hydroxy-glucal hydratase" evidence="2">
    <location>
        <begin position="253"/>
        <end position="419"/>
    </location>
</feature>
<dbReference type="GO" id="GO:0016787">
    <property type="term" value="F:hydrolase activity"/>
    <property type="evidence" value="ECO:0007669"/>
    <property type="project" value="InterPro"/>
</dbReference>
<evidence type="ECO:0000313" key="4">
    <source>
        <dbReference type="Proteomes" id="UP000319817"/>
    </source>
</evidence>
<evidence type="ECO:0000256" key="1">
    <source>
        <dbReference type="SAM" id="SignalP"/>
    </source>
</evidence>
<evidence type="ECO:0000313" key="3">
    <source>
        <dbReference type="EMBL" id="QDT09680.1"/>
    </source>
</evidence>
<evidence type="ECO:0000259" key="2">
    <source>
        <dbReference type="Pfam" id="PF06439"/>
    </source>
</evidence>
<dbReference type="InterPro" id="IPR010496">
    <property type="entry name" value="AL/BT2_dom"/>
</dbReference>
<dbReference type="AlphaFoldDB" id="A0A517NRC7"/>
<keyword evidence="4" id="KW-1185">Reference proteome</keyword>
<feature type="domain" description="3-keto-alpha-glucoside-1,2-lyase/3-keto-2-hydroxy-glucal hydratase" evidence="2">
    <location>
        <begin position="29"/>
        <end position="223"/>
    </location>
</feature>
<protein>
    <recommendedName>
        <fullName evidence="2">3-keto-alpha-glucoside-1,2-lyase/3-keto-2-hydroxy-glucal hydratase domain-containing protein</fullName>
    </recommendedName>
</protein>
<name>A0A517NRC7_9BACT</name>
<dbReference type="RefSeq" id="WP_145417261.1">
    <property type="nucleotide sequence ID" value="NZ_CP036526.1"/>
</dbReference>
<dbReference type="EMBL" id="CP036526">
    <property type="protein sequence ID" value="QDT09680.1"/>
    <property type="molecule type" value="Genomic_DNA"/>
</dbReference>
<accession>A0A517NRC7</accession>
<proteinExistence type="predicted"/>
<dbReference type="Gene3D" id="2.60.120.560">
    <property type="entry name" value="Exo-inulinase, domain 1"/>
    <property type="match status" value="2"/>
</dbReference>